<feature type="region of interest" description="Disordered" evidence="1">
    <location>
        <begin position="271"/>
        <end position="291"/>
    </location>
</feature>
<proteinExistence type="predicted"/>
<accession>A0A2R6XVR8</accession>
<reference evidence="3" key="1">
    <citation type="journal article" date="2017" name="Cell">
        <title>Insights into land plant evolution garnered from the Marchantia polymorpha genome.</title>
        <authorList>
            <person name="Bowman J.L."/>
            <person name="Kohchi T."/>
            <person name="Yamato K.T."/>
            <person name="Jenkins J."/>
            <person name="Shu S."/>
            <person name="Ishizaki K."/>
            <person name="Yamaoka S."/>
            <person name="Nishihama R."/>
            <person name="Nakamura Y."/>
            <person name="Berger F."/>
            <person name="Adam C."/>
            <person name="Aki S.S."/>
            <person name="Althoff F."/>
            <person name="Araki T."/>
            <person name="Arteaga-Vazquez M.A."/>
            <person name="Balasubrmanian S."/>
            <person name="Barry K."/>
            <person name="Bauer D."/>
            <person name="Boehm C.R."/>
            <person name="Briginshaw L."/>
            <person name="Caballero-Perez J."/>
            <person name="Catarino B."/>
            <person name="Chen F."/>
            <person name="Chiyoda S."/>
            <person name="Chovatia M."/>
            <person name="Davies K.M."/>
            <person name="Delmans M."/>
            <person name="Demura T."/>
            <person name="Dierschke T."/>
            <person name="Dolan L."/>
            <person name="Dorantes-Acosta A.E."/>
            <person name="Eklund D.M."/>
            <person name="Florent S.N."/>
            <person name="Flores-Sandoval E."/>
            <person name="Fujiyama A."/>
            <person name="Fukuzawa H."/>
            <person name="Galik B."/>
            <person name="Grimanelli D."/>
            <person name="Grimwood J."/>
            <person name="Grossniklaus U."/>
            <person name="Hamada T."/>
            <person name="Haseloff J."/>
            <person name="Hetherington A.J."/>
            <person name="Higo A."/>
            <person name="Hirakawa Y."/>
            <person name="Hundley H.N."/>
            <person name="Ikeda Y."/>
            <person name="Inoue K."/>
            <person name="Inoue S.I."/>
            <person name="Ishida S."/>
            <person name="Jia Q."/>
            <person name="Kakita M."/>
            <person name="Kanazawa T."/>
            <person name="Kawai Y."/>
            <person name="Kawashima T."/>
            <person name="Kennedy M."/>
            <person name="Kinose K."/>
            <person name="Kinoshita T."/>
            <person name="Kohara Y."/>
            <person name="Koide E."/>
            <person name="Komatsu K."/>
            <person name="Kopischke S."/>
            <person name="Kubo M."/>
            <person name="Kyozuka J."/>
            <person name="Lagercrantz U."/>
            <person name="Lin S.S."/>
            <person name="Lindquist E."/>
            <person name="Lipzen A.M."/>
            <person name="Lu C.W."/>
            <person name="De Luna E."/>
            <person name="Martienssen R.A."/>
            <person name="Minamino N."/>
            <person name="Mizutani M."/>
            <person name="Mizutani M."/>
            <person name="Mochizuki N."/>
            <person name="Monte I."/>
            <person name="Mosher R."/>
            <person name="Nagasaki H."/>
            <person name="Nakagami H."/>
            <person name="Naramoto S."/>
            <person name="Nishitani K."/>
            <person name="Ohtani M."/>
            <person name="Okamoto T."/>
            <person name="Okumura M."/>
            <person name="Phillips J."/>
            <person name="Pollak B."/>
            <person name="Reinders A."/>
            <person name="Rovekamp M."/>
            <person name="Sano R."/>
            <person name="Sawa S."/>
            <person name="Schmid M.W."/>
            <person name="Shirakawa M."/>
            <person name="Solano R."/>
            <person name="Spunde A."/>
            <person name="Suetsugu N."/>
            <person name="Sugano S."/>
            <person name="Sugiyama A."/>
            <person name="Sun R."/>
            <person name="Suzuki Y."/>
            <person name="Takenaka M."/>
            <person name="Takezawa D."/>
            <person name="Tomogane H."/>
            <person name="Tsuzuki M."/>
            <person name="Ueda T."/>
            <person name="Umeda M."/>
            <person name="Ward J.M."/>
            <person name="Watanabe Y."/>
            <person name="Yazaki K."/>
            <person name="Yokoyama R."/>
            <person name="Yoshitake Y."/>
            <person name="Yotsui I."/>
            <person name="Zachgo S."/>
            <person name="Schmutz J."/>
        </authorList>
    </citation>
    <scope>NUCLEOTIDE SEQUENCE [LARGE SCALE GENOMIC DNA]</scope>
    <source>
        <strain evidence="3">Tak-1</strain>
    </source>
</reference>
<feature type="region of interest" description="Disordered" evidence="1">
    <location>
        <begin position="36"/>
        <end position="84"/>
    </location>
</feature>
<protein>
    <submittedName>
        <fullName evidence="2">Uncharacterized protein</fullName>
    </submittedName>
</protein>
<evidence type="ECO:0000313" key="3">
    <source>
        <dbReference type="Proteomes" id="UP000244005"/>
    </source>
</evidence>
<dbReference type="EMBL" id="KZ772673">
    <property type="protein sequence ID" value="PTQ50195.1"/>
    <property type="molecule type" value="Genomic_DNA"/>
</dbReference>
<sequence length="291" mass="32537">MGPATNACNARKLIFRTRGRRGSMGMPCHEPTIPSHAACINPPKDSRTRPEGRGGTCDVGREDECSVSSHDVGKRGPRPASRLAPRPARLRTLVIRQRFGFRFDLTSKRWKFSRPCFEFAPGFWVLARQAEAGPVSGQSRRVKCGRVRTATSLRARFRFKFVGSRERRLRRLLPRGGPWQEAGAGARSRSDFLCAIPRFGWVSSIGCVVRSSDATMDLTSERATALAPKFVGFDPSGQIGERNPSSRRLLAWRGREKMMVYCQHTMRPPPHGTAGTLWRRRRSSGATGWLT</sequence>
<evidence type="ECO:0000313" key="2">
    <source>
        <dbReference type="EMBL" id="PTQ50195.1"/>
    </source>
</evidence>
<dbReference type="Proteomes" id="UP000244005">
    <property type="component" value="Unassembled WGS sequence"/>
</dbReference>
<evidence type="ECO:0000256" key="1">
    <source>
        <dbReference type="SAM" id="MobiDB-lite"/>
    </source>
</evidence>
<organism evidence="2 3">
    <name type="scientific">Marchantia polymorpha</name>
    <name type="common">Common liverwort</name>
    <name type="synonym">Marchantia aquatica</name>
    <dbReference type="NCBI Taxonomy" id="3197"/>
    <lineage>
        <taxon>Eukaryota</taxon>
        <taxon>Viridiplantae</taxon>
        <taxon>Streptophyta</taxon>
        <taxon>Embryophyta</taxon>
        <taxon>Marchantiophyta</taxon>
        <taxon>Marchantiopsida</taxon>
        <taxon>Marchantiidae</taxon>
        <taxon>Marchantiales</taxon>
        <taxon>Marchantiaceae</taxon>
        <taxon>Marchantia</taxon>
    </lineage>
</organism>
<name>A0A2R6XVR8_MARPO</name>
<dbReference type="AlphaFoldDB" id="A0A2R6XVR8"/>
<keyword evidence="3" id="KW-1185">Reference proteome</keyword>
<gene>
    <name evidence="2" type="ORF">MARPO_0001s0225</name>
</gene>